<accession>A0ACC0V7D3</accession>
<dbReference type="EMBL" id="CM047941">
    <property type="protein sequence ID" value="KAI9902296.1"/>
    <property type="molecule type" value="Genomic_DNA"/>
</dbReference>
<evidence type="ECO:0000313" key="1">
    <source>
        <dbReference type="EMBL" id="KAI9902296.1"/>
    </source>
</evidence>
<gene>
    <name evidence="1" type="ORF">N3K66_001648</name>
</gene>
<proteinExistence type="predicted"/>
<name>A0ACC0V7D3_9HYPO</name>
<organism evidence="1 2">
    <name type="scientific">Trichothecium roseum</name>
    <dbReference type="NCBI Taxonomy" id="47278"/>
    <lineage>
        <taxon>Eukaryota</taxon>
        <taxon>Fungi</taxon>
        <taxon>Dikarya</taxon>
        <taxon>Ascomycota</taxon>
        <taxon>Pezizomycotina</taxon>
        <taxon>Sordariomycetes</taxon>
        <taxon>Hypocreomycetidae</taxon>
        <taxon>Hypocreales</taxon>
        <taxon>Hypocreales incertae sedis</taxon>
        <taxon>Trichothecium</taxon>
    </lineage>
</organism>
<dbReference type="Proteomes" id="UP001163324">
    <property type="component" value="Chromosome 2"/>
</dbReference>
<evidence type="ECO:0000313" key="2">
    <source>
        <dbReference type="Proteomes" id="UP001163324"/>
    </source>
</evidence>
<comment type="caution">
    <text evidence="1">The sequence shown here is derived from an EMBL/GenBank/DDBJ whole genome shotgun (WGS) entry which is preliminary data.</text>
</comment>
<protein>
    <submittedName>
        <fullName evidence="1">Uncharacterized protein</fullName>
    </submittedName>
</protein>
<keyword evidence="2" id="KW-1185">Reference proteome</keyword>
<reference evidence="1" key="1">
    <citation type="submission" date="2022-10" db="EMBL/GenBank/DDBJ databases">
        <title>Complete Genome of Trichothecium roseum strain YXFP-22015, a Plant Pathogen Isolated from Citrus.</title>
        <authorList>
            <person name="Wang Y."/>
            <person name="Zhu L."/>
        </authorList>
    </citation>
    <scope>NUCLEOTIDE SEQUENCE</scope>
    <source>
        <strain evidence="1">YXFP-22015</strain>
    </source>
</reference>
<sequence>MSNPFELPPLQPELYRWHANPEDPSLLQRSANGVETWCASKDINEAGCYDFYQAAVLRLVDVSGLSLTRFKKALVRALLDARFENPTISCYAVWGKHAKAHLPYITYKSFDGTAEAEAWANDIIQVRNTHLDSQQLRAERFAKRQASGIIAASHPLDVIVSADVASEDTVFAPGTKVEAICFFNHATWDGKGRFFCAELLQRAVDILDSGKEAEPTTHKWGEEKERLDKPLLDSMQVGLDELDNDELVELQKEFIEKHSKIGASWGIKVNPNLGPPGEVRHTLTAGHSKKIQAAVKSRLGGKYNDGHLGHAATILVMLDYNPIPEDKKDSACLYSPLPIDGRRYLDEARDTERYGNIQTSAVVEIKRLADWAPKGDDPNATKVALEKLCKHLKKGYDYWLNQPDYHLPMGVAYHNWMSDGVAANPGVVPEIFAPAFCNDGRSEIMMATELAGPSSGTKFFETVDSYCGMDMLSFTNTIRMDSWKGETRLAFNYNEGHMDRDVAQAYLADIARYMVKFCE</sequence>